<gene>
    <name evidence="2" type="ORF">NDU88_011553</name>
</gene>
<dbReference type="AlphaFoldDB" id="A0AAV7Q123"/>
<sequence length="113" mass="12549">MMEQPLGGAQVPQLEPTQSIDKSRLRTPTPLLPAGELQGTITAFKTEMIQLRQDFVKLLADLEEAIPPLDIRVDHLVVSAVEGADQGDELGVQMDELEKPRQWLADKFEDGEN</sequence>
<proteinExistence type="predicted"/>
<dbReference type="EMBL" id="JANPWB010000011">
    <property type="protein sequence ID" value="KAJ1133256.1"/>
    <property type="molecule type" value="Genomic_DNA"/>
</dbReference>
<evidence type="ECO:0000313" key="3">
    <source>
        <dbReference type="Proteomes" id="UP001066276"/>
    </source>
</evidence>
<name>A0AAV7Q123_PLEWA</name>
<protein>
    <submittedName>
        <fullName evidence="2">Uncharacterized protein</fullName>
    </submittedName>
</protein>
<feature type="region of interest" description="Disordered" evidence="1">
    <location>
        <begin position="1"/>
        <end position="33"/>
    </location>
</feature>
<comment type="caution">
    <text evidence="2">The sequence shown here is derived from an EMBL/GenBank/DDBJ whole genome shotgun (WGS) entry which is preliminary data.</text>
</comment>
<evidence type="ECO:0000313" key="2">
    <source>
        <dbReference type="EMBL" id="KAJ1133256.1"/>
    </source>
</evidence>
<reference evidence="2" key="1">
    <citation type="journal article" date="2022" name="bioRxiv">
        <title>Sequencing and chromosome-scale assembly of the giantPleurodeles waltlgenome.</title>
        <authorList>
            <person name="Brown T."/>
            <person name="Elewa A."/>
            <person name="Iarovenko S."/>
            <person name="Subramanian E."/>
            <person name="Araus A.J."/>
            <person name="Petzold A."/>
            <person name="Susuki M."/>
            <person name="Suzuki K.-i.T."/>
            <person name="Hayashi T."/>
            <person name="Toyoda A."/>
            <person name="Oliveira C."/>
            <person name="Osipova E."/>
            <person name="Leigh N.D."/>
            <person name="Simon A."/>
            <person name="Yun M.H."/>
        </authorList>
    </citation>
    <scope>NUCLEOTIDE SEQUENCE</scope>
    <source>
        <strain evidence="2">20211129_DDA</strain>
        <tissue evidence="2">Liver</tissue>
    </source>
</reference>
<dbReference type="Proteomes" id="UP001066276">
    <property type="component" value="Chromosome 7"/>
</dbReference>
<organism evidence="2 3">
    <name type="scientific">Pleurodeles waltl</name>
    <name type="common">Iberian ribbed newt</name>
    <dbReference type="NCBI Taxonomy" id="8319"/>
    <lineage>
        <taxon>Eukaryota</taxon>
        <taxon>Metazoa</taxon>
        <taxon>Chordata</taxon>
        <taxon>Craniata</taxon>
        <taxon>Vertebrata</taxon>
        <taxon>Euteleostomi</taxon>
        <taxon>Amphibia</taxon>
        <taxon>Batrachia</taxon>
        <taxon>Caudata</taxon>
        <taxon>Salamandroidea</taxon>
        <taxon>Salamandridae</taxon>
        <taxon>Pleurodelinae</taxon>
        <taxon>Pleurodeles</taxon>
    </lineage>
</organism>
<accession>A0AAV7Q123</accession>
<keyword evidence="3" id="KW-1185">Reference proteome</keyword>
<evidence type="ECO:0000256" key="1">
    <source>
        <dbReference type="SAM" id="MobiDB-lite"/>
    </source>
</evidence>